<feature type="coiled-coil region" evidence="1">
    <location>
        <begin position="4"/>
        <end position="38"/>
    </location>
</feature>
<dbReference type="Gene3D" id="1.20.5.620">
    <property type="entry name" value="F1F0 ATP synthase subunit B, membrane domain"/>
    <property type="match status" value="1"/>
</dbReference>
<reference evidence="2 3" key="1">
    <citation type="journal article" date="2016" name="Nat. Commun.">
        <title>Thousands of microbial genomes shed light on interconnected biogeochemical processes in an aquifer system.</title>
        <authorList>
            <person name="Anantharaman K."/>
            <person name="Brown C.T."/>
            <person name="Hug L.A."/>
            <person name="Sharon I."/>
            <person name="Castelle C.J."/>
            <person name="Probst A.J."/>
            <person name="Thomas B.C."/>
            <person name="Singh A."/>
            <person name="Wilkins M.J."/>
            <person name="Karaoz U."/>
            <person name="Brodie E.L."/>
            <person name="Williams K.H."/>
            <person name="Hubbard S.S."/>
            <person name="Banfield J.F."/>
        </authorList>
    </citation>
    <scope>NUCLEOTIDE SEQUENCE [LARGE SCALE GENOMIC DNA]</scope>
</reference>
<evidence type="ECO:0008006" key="4">
    <source>
        <dbReference type="Google" id="ProtNLM"/>
    </source>
</evidence>
<comment type="caution">
    <text evidence="2">The sequence shown here is derived from an EMBL/GenBank/DDBJ whole genome shotgun (WGS) entry which is preliminary data.</text>
</comment>
<keyword evidence="1" id="KW-0175">Coiled coil</keyword>
<organism evidence="2 3">
    <name type="scientific">candidate division WOR-1 bacterium RIFOXYC2_FULL_41_25</name>
    <dbReference type="NCBI Taxonomy" id="1802586"/>
    <lineage>
        <taxon>Bacteria</taxon>
        <taxon>Bacillati</taxon>
        <taxon>Saganbacteria</taxon>
    </lineage>
</organism>
<protein>
    <recommendedName>
        <fullName evidence="4">V-type ATP synthase subunit E</fullName>
    </recommendedName>
</protein>
<gene>
    <name evidence="2" type="ORF">A2462_05690</name>
</gene>
<dbReference type="AlphaFoldDB" id="A0A1F4TQD2"/>
<evidence type="ECO:0000313" key="3">
    <source>
        <dbReference type="Proteomes" id="UP000177309"/>
    </source>
</evidence>
<name>A0A1F4TQD2_UNCSA</name>
<proteinExistence type="predicted"/>
<dbReference type="Proteomes" id="UP000177309">
    <property type="component" value="Unassembled WGS sequence"/>
</dbReference>
<sequence>MSINEIEQKILEQAKAEAKKIEQENSAAIKVLEAAQTQKTAVLKQQAKLAAEQKIAAVKMAVLVPARLKAKKNILEEKQAIITRIYAEMGTEKNLTKPEINRLREETEIAVAQVLFG</sequence>
<evidence type="ECO:0000313" key="2">
    <source>
        <dbReference type="EMBL" id="OGC34876.1"/>
    </source>
</evidence>
<accession>A0A1F4TQD2</accession>
<dbReference type="EMBL" id="MEUI01000012">
    <property type="protein sequence ID" value="OGC34876.1"/>
    <property type="molecule type" value="Genomic_DNA"/>
</dbReference>
<evidence type="ECO:0000256" key="1">
    <source>
        <dbReference type="SAM" id="Coils"/>
    </source>
</evidence>